<dbReference type="GO" id="GO:1990904">
    <property type="term" value="C:ribonucleoprotein complex"/>
    <property type="evidence" value="ECO:0007669"/>
    <property type="project" value="UniProtKB-KW"/>
</dbReference>
<evidence type="ECO:0000256" key="1">
    <source>
        <dbReference type="ARBA" id="ARBA00004173"/>
    </source>
</evidence>
<dbReference type="GO" id="GO:0005739">
    <property type="term" value="C:mitochondrion"/>
    <property type="evidence" value="ECO:0007669"/>
    <property type="project" value="UniProtKB-SubCell"/>
</dbReference>
<dbReference type="EMBL" id="VXIV02001234">
    <property type="protein sequence ID" value="KAF6033803.1"/>
    <property type="molecule type" value="Genomic_DNA"/>
</dbReference>
<dbReference type="InterPro" id="IPR026146">
    <property type="entry name" value="Ribosomal_uS3m"/>
</dbReference>
<evidence type="ECO:0000256" key="6">
    <source>
        <dbReference type="ARBA" id="ARBA00023274"/>
    </source>
</evidence>
<comment type="similarity">
    <text evidence="2">Belongs to the universal ribosomal protein uS3 family.</text>
</comment>
<comment type="caution">
    <text evidence="7">The sequence shown here is derived from an EMBL/GenBank/DDBJ whole genome shotgun (WGS) entry which is preliminary data.</text>
</comment>
<keyword evidence="8" id="KW-1185">Reference proteome</keyword>
<proteinExistence type="inferred from homology"/>
<name>A0A7J7K6G1_BUGNE</name>
<dbReference type="AlphaFoldDB" id="A0A7J7K6G1"/>
<evidence type="ECO:0000256" key="2">
    <source>
        <dbReference type="ARBA" id="ARBA00010761"/>
    </source>
</evidence>
<evidence type="ECO:0000256" key="3">
    <source>
        <dbReference type="ARBA" id="ARBA00022946"/>
    </source>
</evidence>
<dbReference type="PANTHER" id="PTHR21244:SF1">
    <property type="entry name" value="SMALL RIBOSOMAL SUBUNIT PROTEIN US3M"/>
    <property type="match status" value="1"/>
</dbReference>
<evidence type="ECO:0000313" key="8">
    <source>
        <dbReference type="Proteomes" id="UP000593567"/>
    </source>
</evidence>
<dbReference type="Pfam" id="PF14955">
    <property type="entry name" value="MRP-S24"/>
    <property type="match status" value="1"/>
</dbReference>
<dbReference type="Proteomes" id="UP000593567">
    <property type="component" value="Unassembled WGS sequence"/>
</dbReference>
<protein>
    <submittedName>
        <fullName evidence="7">MRPS24</fullName>
    </submittedName>
</protein>
<dbReference type="GO" id="GO:0006412">
    <property type="term" value="P:translation"/>
    <property type="evidence" value="ECO:0007669"/>
    <property type="project" value="TreeGrafter"/>
</dbReference>
<evidence type="ECO:0000256" key="4">
    <source>
        <dbReference type="ARBA" id="ARBA00022980"/>
    </source>
</evidence>
<keyword evidence="5" id="KW-0496">Mitochondrion</keyword>
<keyword evidence="3" id="KW-0809">Transit peptide</keyword>
<dbReference type="PANTHER" id="PTHR21244">
    <property type="entry name" value="MITOCHONDRIAL 28S RIBOSOMAL PROTEIN S24"/>
    <property type="match status" value="1"/>
</dbReference>
<dbReference type="GO" id="GO:0005840">
    <property type="term" value="C:ribosome"/>
    <property type="evidence" value="ECO:0007669"/>
    <property type="project" value="UniProtKB-KW"/>
</dbReference>
<sequence length="167" mass="19288">MLSRYSVSTLPCGCRGLHSSALVFKNIRTGVPKVTNNRSKPLTYEQAQKPGRIGVTKYWNSIDTSALFIEKEYKKWLPRSSEVAVEDVFIRKFISGTFQEYLLGEVIIKRRVNMVNLAFLVKRTPSTRTHYFLKGYTEAMLSKYLKCIVKIEIQTVENPRSLIFKKI</sequence>
<keyword evidence="6" id="KW-0687">Ribonucleoprotein</keyword>
<keyword evidence="4" id="KW-0689">Ribosomal protein</keyword>
<comment type="subcellular location">
    <subcellularLocation>
        <location evidence="1">Mitochondrion</location>
    </subcellularLocation>
</comment>
<evidence type="ECO:0000256" key="5">
    <source>
        <dbReference type="ARBA" id="ARBA00023128"/>
    </source>
</evidence>
<dbReference type="OrthoDB" id="5950413at2759"/>
<reference evidence="7" key="1">
    <citation type="submission" date="2020-06" db="EMBL/GenBank/DDBJ databases">
        <title>Draft genome of Bugula neritina, a colonial animal packing powerful symbionts and potential medicines.</title>
        <authorList>
            <person name="Rayko M."/>
        </authorList>
    </citation>
    <scope>NUCLEOTIDE SEQUENCE [LARGE SCALE GENOMIC DNA]</scope>
    <source>
        <strain evidence="7">Kwan_BN1</strain>
    </source>
</reference>
<organism evidence="7 8">
    <name type="scientific">Bugula neritina</name>
    <name type="common">Brown bryozoan</name>
    <name type="synonym">Sertularia neritina</name>
    <dbReference type="NCBI Taxonomy" id="10212"/>
    <lineage>
        <taxon>Eukaryota</taxon>
        <taxon>Metazoa</taxon>
        <taxon>Spiralia</taxon>
        <taxon>Lophotrochozoa</taxon>
        <taxon>Bryozoa</taxon>
        <taxon>Gymnolaemata</taxon>
        <taxon>Cheilostomatida</taxon>
        <taxon>Flustrina</taxon>
        <taxon>Buguloidea</taxon>
        <taxon>Bugulidae</taxon>
        <taxon>Bugula</taxon>
    </lineage>
</organism>
<gene>
    <name evidence="7" type="ORF">EB796_007890</name>
</gene>
<accession>A0A7J7K6G1</accession>
<evidence type="ECO:0000313" key="7">
    <source>
        <dbReference type="EMBL" id="KAF6033803.1"/>
    </source>
</evidence>